<sequence length="364" mass="40637">MILQEVIAQLEDFAPTHYAEDFDNVGLLVGSPQQNVSGILVTLDCLESTIDEAIQHNCNCIVAFHPIIFKGLKKLTGKTYVERTVIKAIQNNIAIYAIHTALDNHYKGVNYQICKQLGLKNTEILVPKKESIQKLTTYVPTKNATDLRKALFDAGAGNIGNYSNCSFSLIGEGSFLGNAESNPQVGEKGKIHFEKETQINITFDAHLKSKVLKALRQHHPYEEVAYEVETLDNYNQQRGIGMSGFFDQPMQEIEFISHLKETFGTPVIRHSTFLGKSIQKVAVLGGSGAFAISNAKNCKADAYVTADLKYHDFYQAENTIFLADVGHYESEQYTKALLHAFLREKFTNFAIVLSEINTNPIQYS</sequence>
<dbReference type="InterPro" id="IPR036069">
    <property type="entry name" value="DUF34/NIF3_sf"/>
</dbReference>
<keyword evidence="5" id="KW-1185">Reference proteome</keyword>
<evidence type="ECO:0000256" key="2">
    <source>
        <dbReference type="ARBA" id="ARBA00022723"/>
    </source>
</evidence>
<accession>A0ABQ1SFC6</accession>
<reference evidence="5" key="1">
    <citation type="journal article" date="2019" name="Int. J. Syst. Evol. Microbiol.">
        <title>The Global Catalogue of Microorganisms (GCM) 10K type strain sequencing project: providing services to taxonomists for standard genome sequencing and annotation.</title>
        <authorList>
            <consortium name="The Broad Institute Genomics Platform"/>
            <consortium name="The Broad Institute Genome Sequencing Center for Infectious Disease"/>
            <person name="Wu L."/>
            <person name="Ma J."/>
        </authorList>
    </citation>
    <scope>NUCLEOTIDE SEQUENCE [LARGE SCALE GENOMIC DNA]</scope>
    <source>
        <strain evidence="5">CGMCC 1.12931</strain>
    </source>
</reference>
<dbReference type="Pfam" id="PF01784">
    <property type="entry name" value="DUF34_NIF3"/>
    <property type="match status" value="1"/>
</dbReference>
<dbReference type="InterPro" id="IPR002678">
    <property type="entry name" value="DUF34/NIF3"/>
</dbReference>
<dbReference type="Gene3D" id="3.40.1390.30">
    <property type="entry name" value="NIF3 (NGG1p interacting factor 3)-like"/>
    <property type="match status" value="1"/>
</dbReference>
<dbReference type="PANTHER" id="PTHR13799:SF14">
    <property type="entry name" value="GTP CYCLOHYDROLASE 1 TYPE 2 HOMOLOG"/>
    <property type="match status" value="1"/>
</dbReference>
<gene>
    <name evidence="4" type="primary">yqfO</name>
    <name evidence="4" type="ORF">GCM10010832_06430</name>
</gene>
<dbReference type="PIRSF" id="PIRSF037489">
    <property type="entry name" value="UCP037489_NIF3_YqfO"/>
    <property type="match status" value="1"/>
</dbReference>
<dbReference type="NCBIfam" id="TIGR00486">
    <property type="entry name" value="YbgI_SA1388"/>
    <property type="match status" value="1"/>
</dbReference>
<organism evidence="4 5">
    <name type="scientific">Psychroflexus planctonicus</name>
    <dbReference type="NCBI Taxonomy" id="1526575"/>
    <lineage>
        <taxon>Bacteria</taxon>
        <taxon>Pseudomonadati</taxon>
        <taxon>Bacteroidota</taxon>
        <taxon>Flavobacteriia</taxon>
        <taxon>Flavobacteriales</taxon>
        <taxon>Flavobacteriaceae</taxon>
        <taxon>Psychroflexus</taxon>
    </lineage>
</organism>
<dbReference type="SUPFAM" id="SSF102705">
    <property type="entry name" value="NIF3 (NGG1p interacting factor 3)-like"/>
    <property type="match status" value="1"/>
</dbReference>
<dbReference type="InterPro" id="IPR017221">
    <property type="entry name" value="DUF34/NIF3_bac"/>
</dbReference>
<dbReference type="Gene3D" id="3.30.70.120">
    <property type="match status" value="1"/>
</dbReference>
<comment type="similarity">
    <text evidence="1 3">Belongs to the GTP cyclohydrolase I type 2/NIF3 family.</text>
</comment>
<protein>
    <recommendedName>
        <fullName evidence="3">GTP cyclohydrolase 1 type 2 homolog</fullName>
    </recommendedName>
</protein>
<dbReference type="RefSeq" id="WP_188457646.1">
    <property type="nucleotide sequence ID" value="NZ_BMGM01000002.1"/>
</dbReference>
<dbReference type="PANTHER" id="PTHR13799">
    <property type="entry name" value="NGG1 INTERACTING FACTOR 3"/>
    <property type="match status" value="1"/>
</dbReference>
<keyword evidence="2 3" id="KW-0479">Metal-binding</keyword>
<evidence type="ECO:0000256" key="3">
    <source>
        <dbReference type="PIRNR" id="PIRNR037489"/>
    </source>
</evidence>
<dbReference type="InterPro" id="IPR015867">
    <property type="entry name" value="N-reg_PII/ATP_PRibTrfase_C"/>
</dbReference>
<dbReference type="EMBL" id="BMGM01000002">
    <property type="protein sequence ID" value="GGE28482.1"/>
    <property type="molecule type" value="Genomic_DNA"/>
</dbReference>
<comment type="caution">
    <text evidence="4">The sequence shown here is derived from an EMBL/GenBank/DDBJ whole genome shotgun (WGS) entry which is preliminary data.</text>
</comment>
<evidence type="ECO:0000313" key="4">
    <source>
        <dbReference type="EMBL" id="GGE28482.1"/>
    </source>
</evidence>
<dbReference type="Proteomes" id="UP000599179">
    <property type="component" value="Unassembled WGS sequence"/>
</dbReference>
<evidence type="ECO:0000313" key="5">
    <source>
        <dbReference type="Proteomes" id="UP000599179"/>
    </source>
</evidence>
<evidence type="ECO:0000256" key="1">
    <source>
        <dbReference type="ARBA" id="ARBA00006964"/>
    </source>
</evidence>
<name>A0ABQ1SFC6_9FLAO</name>
<proteinExistence type="inferred from homology"/>